<keyword evidence="5" id="KW-1185">Reference proteome</keyword>
<evidence type="ECO:0000256" key="1">
    <source>
        <dbReference type="SAM" id="Coils"/>
    </source>
</evidence>
<feature type="transmembrane region" description="Helical" evidence="3">
    <location>
        <begin position="309"/>
        <end position="332"/>
    </location>
</feature>
<feature type="compositionally biased region" description="Polar residues" evidence="2">
    <location>
        <begin position="435"/>
        <end position="455"/>
    </location>
</feature>
<keyword evidence="3" id="KW-1133">Transmembrane helix</keyword>
<dbReference type="InterPro" id="IPR025519">
    <property type="entry name" value="DUF4407"/>
</dbReference>
<dbReference type="EMBL" id="QLMJ01000002">
    <property type="protein sequence ID" value="RAK42473.1"/>
    <property type="molecule type" value="Genomic_DNA"/>
</dbReference>
<keyword evidence="3" id="KW-0812">Transmembrane</keyword>
<comment type="caution">
    <text evidence="4">The sequence shown here is derived from an EMBL/GenBank/DDBJ whole genome shotgun (WGS) entry which is preliminary data.</text>
</comment>
<dbReference type="OrthoDB" id="3453893at2"/>
<feature type="transmembrane region" description="Helical" evidence="3">
    <location>
        <begin position="55"/>
        <end position="74"/>
    </location>
</feature>
<evidence type="ECO:0000313" key="4">
    <source>
        <dbReference type="EMBL" id="RAK42473.1"/>
    </source>
</evidence>
<sequence>MTSPFIWLSGADPDLLAACPHGERVKYVGLGGAVLTTSVMSAVSCGFALHMAMDLPIALCVVLAIAWGMAIMNLDRWLISGTQRHATLKQNLLLAAPRVLLGVLIGLVVSTPLTLRIFQDEINAELKVMQRESQDAFAKLLTTDARFTQIPALSGSVQKLQAELDRGPDVSGDPTVQQAQAAYDKVNLAYTKARALVICEDDGTCGTGRPGEGKSYRLKVEDRDRLEAERTEMKAELDEAEVTAQSTRATSLQQMQADLNVTRSKLNEANAAKKAAQGEFSAAEDENNGLLARMNALGRLGDKDLTMGLAHLVLILFLAAFEVLPVVFKILLGAGVPSVYDRLRDRKDEICHDLAVDEMAGDQDLTTYERNARLAAERASVDAYVQEVTDVQREVAQSVMRHWRNQQLQAAYQNPSQFMVPAGDDDDTLVLPPGSINQYVPNQHSPNGQTLPNTP</sequence>
<feature type="coiled-coil region" evidence="1">
    <location>
        <begin position="216"/>
        <end position="286"/>
    </location>
</feature>
<protein>
    <submittedName>
        <fullName evidence="4">Uncharacterized protein DUF4407</fullName>
    </submittedName>
</protein>
<organism evidence="4 5">
    <name type="scientific">Actinoplanes lutulentus</name>
    <dbReference type="NCBI Taxonomy" id="1287878"/>
    <lineage>
        <taxon>Bacteria</taxon>
        <taxon>Bacillati</taxon>
        <taxon>Actinomycetota</taxon>
        <taxon>Actinomycetes</taxon>
        <taxon>Micromonosporales</taxon>
        <taxon>Micromonosporaceae</taxon>
        <taxon>Actinoplanes</taxon>
    </lineage>
</organism>
<name>A0A327ZIE0_9ACTN</name>
<gene>
    <name evidence="4" type="ORF">B0I29_102298</name>
</gene>
<accession>A0A327ZIE0</accession>
<proteinExistence type="predicted"/>
<feature type="region of interest" description="Disordered" evidence="2">
    <location>
        <begin position="432"/>
        <end position="455"/>
    </location>
</feature>
<dbReference type="AlphaFoldDB" id="A0A327ZIE0"/>
<evidence type="ECO:0000256" key="2">
    <source>
        <dbReference type="SAM" id="MobiDB-lite"/>
    </source>
</evidence>
<feature type="transmembrane region" description="Helical" evidence="3">
    <location>
        <begin position="27"/>
        <end position="49"/>
    </location>
</feature>
<keyword evidence="3" id="KW-0472">Membrane</keyword>
<evidence type="ECO:0000256" key="3">
    <source>
        <dbReference type="SAM" id="Phobius"/>
    </source>
</evidence>
<feature type="transmembrane region" description="Helical" evidence="3">
    <location>
        <begin position="95"/>
        <end position="115"/>
    </location>
</feature>
<reference evidence="4 5" key="1">
    <citation type="submission" date="2018-06" db="EMBL/GenBank/DDBJ databases">
        <title>Genomic Encyclopedia of Type Strains, Phase III (KMG-III): the genomes of soil and plant-associated and newly described type strains.</title>
        <authorList>
            <person name="Whitman W."/>
        </authorList>
    </citation>
    <scope>NUCLEOTIDE SEQUENCE [LARGE SCALE GENOMIC DNA]</scope>
    <source>
        <strain evidence="4 5">CGMCC 4.7090</strain>
    </source>
</reference>
<dbReference type="RefSeq" id="WP_111647631.1">
    <property type="nucleotide sequence ID" value="NZ_JACHWI010000003.1"/>
</dbReference>
<dbReference type="Proteomes" id="UP000249341">
    <property type="component" value="Unassembled WGS sequence"/>
</dbReference>
<evidence type="ECO:0000313" key="5">
    <source>
        <dbReference type="Proteomes" id="UP000249341"/>
    </source>
</evidence>
<dbReference type="Pfam" id="PF14362">
    <property type="entry name" value="DUF4407"/>
    <property type="match status" value="1"/>
</dbReference>
<keyword evidence="1" id="KW-0175">Coiled coil</keyword>